<sequence length="152" mass="17013">MSDNNMQFELRWNDNAADRMTHEVEARVTNAGFHLQRKIVERLSSGAQSGKTYHVPGTQTTYTASAGGEVPAKVTGWLAQNVIAKPVLEWTGPVSYVGIRGGPDGVPYAKRLEYGFVGRDSLGRMYNQEARPFFRSTYEVEREDIKRMLGGR</sequence>
<comment type="caution">
    <text evidence="1">The sequence shown here is derived from an EMBL/GenBank/DDBJ whole genome shotgun (WGS) entry which is preliminary data.</text>
</comment>
<evidence type="ECO:0008006" key="3">
    <source>
        <dbReference type="Google" id="ProtNLM"/>
    </source>
</evidence>
<dbReference type="EMBL" id="JBHSNO010000001">
    <property type="protein sequence ID" value="MFC5587558.1"/>
    <property type="molecule type" value="Genomic_DNA"/>
</dbReference>
<evidence type="ECO:0000313" key="1">
    <source>
        <dbReference type="EMBL" id="MFC5587558.1"/>
    </source>
</evidence>
<name>A0ABW0TFP6_9BACL</name>
<keyword evidence="2" id="KW-1185">Reference proteome</keyword>
<reference evidence="2" key="1">
    <citation type="journal article" date="2019" name="Int. J. Syst. Evol. Microbiol.">
        <title>The Global Catalogue of Microorganisms (GCM) 10K type strain sequencing project: providing services to taxonomists for standard genome sequencing and annotation.</title>
        <authorList>
            <consortium name="The Broad Institute Genomics Platform"/>
            <consortium name="The Broad Institute Genome Sequencing Center for Infectious Disease"/>
            <person name="Wu L."/>
            <person name="Ma J."/>
        </authorList>
    </citation>
    <scope>NUCLEOTIDE SEQUENCE [LARGE SCALE GENOMIC DNA]</scope>
    <source>
        <strain evidence="2">CGMCC 4.1434</strain>
    </source>
</reference>
<accession>A0ABW0TFP6</accession>
<dbReference type="RefSeq" id="WP_381429676.1">
    <property type="nucleotide sequence ID" value="NZ_JBHSNO010000001.1"/>
</dbReference>
<organism evidence="1 2">
    <name type="scientific">Sporosarcina soli</name>
    <dbReference type="NCBI Taxonomy" id="334736"/>
    <lineage>
        <taxon>Bacteria</taxon>
        <taxon>Bacillati</taxon>
        <taxon>Bacillota</taxon>
        <taxon>Bacilli</taxon>
        <taxon>Bacillales</taxon>
        <taxon>Caryophanaceae</taxon>
        <taxon>Sporosarcina</taxon>
    </lineage>
</organism>
<proteinExistence type="predicted"/>
<gene>
    <name evidence="1" type="ORF">ACFPRA_01375</name>
</gene>
<dbReference type="Proteomes" id="UP001596109">
    <property type="component" value="Unassembled WGS sequence"/>
</dbReference>
<protein>
    <recommendedName>
        <fullName evidence="3">HK97 gp10 family phage protein</fullName>
    </recommendedName>
</protein>
<evidence type="ECO:0000313" key="2">
    <source>
        <dbReference type="Proteomes" id="UP001596109"/>
    </source>
</evidence>